<dbReference type="Proteomes" id="UP000575469">
    <property type="component" value="Unassembled WGS sequence"/>
</dbReference>
<dbReference type="SMART" id="SM00387">
    <property type="entry name" value="HATPase_c"/>
    <property type="match status" value="1"/>
</dbReference>
<evidence type="ECO:0000259" key="7">
    <source>
        <dbReference type="PROSITE" id="PS50112"/>
    </source>
</evidence>
<evidence type="ECO:0000256" key="5">
    <source>
        <dbReference type="SAM" id="Phobius"/>
    </source>
</evidence>
<dbReference type="PANTHER" id="PTHR24421">
    <property type="entry name" value="NITRATE/NITRITE SENSOR PROTEIN NARX-RELATED"/>
    <property type="match status" value="1"/>
</dbReference>
<keyword evidence="1" id="KW-0808">Transferase</keyword>
<keyword evidence="2" id="KW-0418">Kinase</keyword>
<dbReference type="PROSITE" id="PS50109">
    <property type="entry name" value="HIS_KIN"/>
    <property type="match status" value="1"/>
</dbReference>
<dbReference type="CDD" id="cd00130">
    <property type="entry name" value="PAS"/>
    <property type="match status" value="1"/>
</dbReference>
<dbReference type="EMBL" id="JABBZM010000005">
    <property type="protein sequence ID" value="NMV37742.1"/>
    <property type="molecule type" value="Genomic_DNA"/>
</dbReference>
<dbReference type="PANTHER" id="PTHR24421:SF58">
    <property type="entry name" value="SIGNAL TRANSDUCTION HISTIDINE-PROTEIN KINASE_PHOSPHATASE UHPB"/>
    <property type="match status" value="1"/>
</dbReference>
<dbReference type="SUPFAM" id="SSF55785">
    <property type="entry name" value="PYP-like sensor domain (PAS domain)"/>
    <property type="match status" value="1"/>
</dbReference>
<dbReference type="Gene3D" id="3.30.450.20">
    <property type="entry name" value="PAS domain"/>
    <property type="match status" value="1"/>
</dbReference>
<dbReference type="GO" id="GO:0046983">
    <property type="term" value="F:protein dimerization activity"/>
    <property type="evidence" value="ECO:0007669"/>
    <property type="project" value="InterPro"/>
</dbReference>
<dbReference type="PROSITE" id="PS50112">
    <property type="entry name" value="PAS"/>
    <property type="match status" value="1"/>
</dbReference>
<feature type="domain" description="Histidine kinase" evidence="6">
    <location>
        <begin position="258"/>
        <end position="452"/>
    </location>
</feature>
<dbReference type="Pfam" id="PF08448">
    <property type="entry name" value="PAS_4"/>
    <property type="match status" value="1"/>
</dbReference>
<dbReference type="NCBIfam" id="TIGR00229">
    <property type="entry name" value="sensory_box"/>
    <property type="match status" value="1"/>
</dbReference>
<evidence type="ECO:0000313" key="8">
    <source>
        <dbReference type="EMBL" id="NMV37742.1"/>
    </source>
</evidence>
<dbReference type="AlphaFoldDB" id="A0A848NRM4"/>
<dbReference type="SUPFAM" id="SSF55874">
    <property type="entry name" value="ATPase domain of HSP90 chaperone/DNA topoisomerase II/histidine kinase"/>
    <property type="match status" value="1"/>
</dbReference>
<organism evidence="8 9">
    <name type="scientific">Ralstonia insidiosa</name>
    <dbReference type="NCBI Taxonomy" id="190721"/>
    <lineage>
        <taxon>Bacteria</taxon>
        <taxon>Pseudomonadati</taxon>
        <taxon>Pseudomonadota</taxon>
        <taxon>Betaproteobacteria</taxon>
        <taxon>Burkholderiales</taxon>
        <taxon>Burkholderiaceae</taxon>
        <taxon>Ralstonia</taxon>
    </lineage>
</organism>
<dbReference type="SMART" id="SM00091">
    <property type="entry name" value="PAS"/>
    <property type="match status" value="1"/>
</dbReference>
<dbReference type="InterPro" id="IPR005467">
    <property type="entry name" value="His_kinase_dom"/>
</dbReference>
<dbReference type="Pfam" id="PF07730">
    <property type="entry name" value="HisKA_3"/>
    <property type="match status" value="1"/>
</dbReference>
<dbReference type="InterPro" id="IPR000014">
    <property type="entry name" value="PAS"/>
</dbReference>
<proteinExistence type="predicted"/>
<evidence type="ECO:0000256" key="3">
    <source>
        <dbReference type="ARBA" id="ARBA00023012"/>
    </source>
</evidence>
<dbReference type="Pfam" id="PF02518">
    <property type="entry name" value="HATPase_c"/>
    <property type="match status" value="1"/>
</dbReference>
<dbReference type="Gene3D" id="1.20.5.1930">
    <property type="match status" value="1"/>
</dbReference>
<dbReference type="Gene3D" id="3.30.565.10">
    <property type="entry name" value="Histidine kinase-like ATPase, C-terminal domain"/>
    <property type="match status" value="1"/>
</dbReference>
<dbReference type="InterPro" id="IPR036890">
    <property type="entry name" value="HATPase_C_sf"/>
</dbReference>
<keyword evidence="3" id="KW-0902">Two-component regulatory system</keyword>
<dbReference type="InterPro" id="IPR035965">
    <property type="entry name" value="PAS-like_dom_sf"/>
</dbReference>
<keyword evidence="4" id="KW-0175">Coiled coil</keyword>
<dbReference type="InterPro" id="IPR013656">
    <property type="entry name" value="PAS_4"/>
</dbReference>
<feature type="domain" description="PAS" evidence="7">
    <location>
        <begin position="104"/>
        <end position="157"/>
    </location>
</feature>
<keyword evidence="5" id="KW-1133">Transmembrane helix</keyword>
<name>A0A848NRM4_9RALS</name>
<dbReference type="InterPro" id="IPR011712">
    <property type="entry name" value="Sig_transdc_His_kin_sub3_dim/P"/>
</dbReference>
<evidence type="ECO:0000256" key="1">
    <source>
        <dbReference type="ARBA" id="ARBA00022679"/>
    </source>
</evidence>
<dbReference type="GO" id="GO:0016020">
    <property type="term" value="C:membrane"/>
    <property type="evidence" value="ECO:0007669"/>
    <property type="project" value="InterPro"/>
</dbReference>
<evidence type="ECO:0000256" key="2">
    <source>
        <dbReference type="ARBA" id="ARBA00022777"/>
    </source>
</evidence>
<accession>A0A848NRM4</accession>
<feature type="coiled-coil region" evidence="4">
    <location>
        <begin position="223"/>
        <end position="250"/>
    </location>
</feature>
<keyword evidence="5" id="KW-0812">Transmembrane</keyword>
<evidence type="ECO:0000256" key="4">
    <source>
        <dbReference type="SAM" id="Coils"/>
    </source>
</evidence>
<gene>
    <name evidence="8" type="ORF">HGR00_07455</name>
</gene>
<dbReference type="InterPro" id="IPR003594">
    <property type="entry name" value="HATPase_dom"/>
</dbReference>
<comment type="caution">
    <text evidence="8">The sequence shown here is derived from an EMBL/GenBank/DDBJ whole genome shotgun (WGS) entry which is preliminary data.</text>
</comment>
<evidence type="ECO:0000313" key="9">
    <source>
        <dbReference type="Proteomes" id="UP000575469"/>
    </source>
</evidence>
<keyword evidence="5" id="KW-0472">Membrane</keyword>
<sequence>MLCASRSFLVAFVVEQDSHSLKASRRRLLLSRSTLAELVAGGLAILLLAASVAWLAMALQARDAPFVLLALASIAAVLALVFYWLRLRMLRAAVAKDLTDLEKSEARLAGIIRSSMEAIISVDDAQRIVLFNPMAETLFGCPAKHAIGRPLSDFMPERFRGAHEAHVRRFGVTGVSERQMGKQRPLFALHADGREFPIEASISQVEVNGGKLFTVMLRDTTERVRAEAALRRSQEELQHLSDSILASREEERHRIARELHDDLGQRLSALKMDISLLATDLQAGGSDRALISQTEAMQRVIDETIAAVRQISADLRPPLLDELGLVPAIEWIAKNFRQRFGLIVNVHAQEAPLQERAAISVFRIVQEALNNVVRHADATRVDIGLAQQGDMLELTIQDNGRGWSGVPPTAGERKPLGLLGIRERARLLGGQASITHTPNSGFRLSVRFPAAHEVTEETGP</sequence>
<dbReference type="InterPro" id="IPR050482">
    <property type="entry name" value="Sensor_HK_TwoCompSys"/>
</dbReference>
<dbReference type="CDD" id="cd16917">
    <property type="entry name" value="HATPase_UhpB-NarQ-NarX-like"/>
    <property type="match status" value="1"/>
</dbReference>
<protein>
    <submittedName>
        <fullName evidence="8">PAS domain S-box protein</fullName>
    </submittedName>
</protein>
<feature type="transmembrane region" description="Helical" evidence="5">
    <location>
        <begin position="65"/>
        <end position="85"/>
    </location>
</feature>
<reference evidence="8 9" key="1">
    <citation type="submission" date="2020-04" db="EMBL/GenBank/DDBJ databases">
        <title>Ralstonia insidiosa genome sequencing and assembly.</title>
        <authorList>
            <person name="Martins R.C.R."/>
            <person name="Perdigao-Neto L.V."/>
            <person name="Levin A.S.S."/>
            <person name="Costa S.F."/>
        </authorList>
    </citation>
    <scope>NUCLEOTIDE SEQUENCE [LARGE SCALE GENOMIC DNA]</scope>
    <source>
        <strain evidence="8 9">5047</strain>
    </source>
</reference>
<dbReference type="RefSeq" id="WP_169339723.1">
    <property type="nucleotide sequence ID" value="NZ_JABBZM010000005.1"/>
</dbReference>
<dbReference type="GO" id="GO:0000155">
    <property type="term" value="F:phosphorelay sensor kinase activity"/>
    <property type="evidence" value="ECO:0007669"/>
    <property type="project" value="InterPro"/>
</dbReference>
<evidence type="ECO:0000259" key="6">
    <source>
        <dbReference type="PROSITE" id="PS50109"/>
    </source>
</evidence>
<feature type="transmembrane region" description="Helical" evidence="5">
    <location>
        <begin position="35"/>
        <end position="59"/>
    </location>
</feature>